<dbReference type="GO" id="GO:0008270">
    <property type="term" value="F:zinc ion binding"/>
    <property type="evidence" value="ECO:0007669"/>
    <property type="project" value="InterPro"/>
</dbReference>
<proteinExistence type="predicted"/>
<evidence type="ECO:0000313" key="2">
    <source>
        <dbReference type="EMBL" id="MBC3177753.1"/>
    </source>
</evidence>
<dbReference type="Pfam" id="PF01844">
    <property type="entry name" value="HNH"/>
    <property type="match status" value="1"/>
</dbReference>
<evidence type="ECO:0000313" key="5">
    <source>
        <dbReference type="Proteomes" id="UP000642876"/>
    </source>
</evidence>
<dbReference type="GO" id="GO:0003676">
    <property type="term" value="F:nucleic acid binding"/>
    <property type="evidence" value="ECO:0007669"/>
    <property type="project" value="InterPro"/>
</dbReference>
<name>A0A7H0JXN4_9CORY</name>
<keyword evidence="3" id="KW-0540">Nuclease</keyword>
<dbReference type="EMBL" id="CP061032">
    <property type="protein sequence ID" value="QNP89800.1"/>
    <property type="molecule type" value="Genomic_DNA"/>
</dbReference>
<accession>A0A7H0JXN4</accession>
<keyword evidence="3" id="KW-0378">Hydrolase</keyword>
<dbReference type="CDD" id="cd00085">
    <property type="entry name" value="HNHc"/>
    <property type="match status" value="1"/>
</dbReference>
<gene>
    <name evidence="2" type="ORF">H7348_00265</name>
    <name evidence="3" type="ORF">IAU68_08935</name>
</gene>
<dbReference type="Proteomes" id="UP000516235">
    <property type="component" value="Chromosome"/>
</dbReference>
<evidence type="ECO:0000313" key="4">
    <source>
        <dbReference type="Proteomes" id="UP000516235"/>
    </source>
</evidence>
<organism evidence="3 4">
    <name type="scientific">Corynebacterium lujinxingii</name>
    <dbReference type="NCBI Taxonomy" id="2763010"/>
    <lineage>
        <taxon>Bacteria</taxon>
        <taxon>Bacillati</taxon>
        <taxon>Actinomycetota</taxon>
        <taxon>Actinomycetes</taxon>
        <taxon>Mycobacteriales</taxon>
        <taxon>Corynebacteriaceae</taxon>
        <taxon>Corynebacterium</taxon>
    </lineage>
</organism>
<dbReference type="KEGG" id="cluj:IAU68_08935"/>
<dbReference type="GO" id="GO:0004519">
    <property type="term" value="F:endonuclease activity"/>
    <property type="evidence" value="ECO:0007669"/>
    <property type="project" value="UniProtKB-KW"/>
</dbReference>
<evidence type="ECO:0000259" key="1">
    <source>
        <dbReference type="SMART" id="SM00507"/>
    </source>
</evidence>
<keyword evidence="3" id="KW-0255">Endonuclease</keyword>
<dbReference type="AlphaFoldDB" id="A0A7H0JXN4"/>
<reference evidence="4 5" key="1">
    <citation type="submission" date="2020-08" db="EMBL/GenBank/DDBJ databases">
        <title>novel species in genus Corynebacterium.</title>
        <authorList>
            <person name="Zhang G."/>
        </authorList>
    </citation>
    <scope>NUCLEOTIDE SEQUENCE [LARGE SCALE GENOMIC DNA]</scope>
    <source>
        <strain evidence="3">Zg-917</strain>
        <strain evidence="4 5">zg-917</strain>
    </source>
</reference>
<keyword evidence="5" id="KW-1185">Reference proteome</keyword>
<dbReference type="Gene3D" id="1.10.30.50">
    <property type="match status" value="1"/>
</dbReference>
<evidence type="ECO:0000313" key="3">
    <source>
        <dbReference type="EMBL" id="QNP89800.1"/>
    </source>
</evidence>
<dbReference type="InterPro" id="IPR002711">
    <property type="entry name" value="HNH"/>
</dbReference>
<dbReference type="SMART" id="SM00507">
    <property type="entry name" value="HNHc"/>
    <property type="match status" value="1"/>
</dbReference>
<dbReference type="InterPro" id="IPR003615">
    <property type="entry name" value="HNH_nuc"/>
</dbReference>
<sequence>MNEFDTLLAASGIALVEHFDRQRLLDAGFSPRRIGEWRMVHAVYFGATRWAAKQREALELARGSGFTLDQLVLVEKQLRPLDDDSTRWKLRHTLLKFRGSYEALRRHAKEIVPQPPKQKPRAQVIFFAAQMGMRTMLVTAPERDITDIETALRTGLDPTLPEAPQMVGPLLDAMRSESGIPHAVPRPAVLVPLPEHLKILAGDGDEVLLGCSDGTTMTGAEYLQRFHGAELEVALFHPEAGPVNLYRGARFANQKQRDLLRLAQPVCAAPDCKRAADHCEAHHITPWARGGETNLANLAPLCRYHNRVNDDVGTGKRGHIVRRRGRLYWRSPRGYLVANRCGNRGAMELLFA</sequence>
<dbReference type="Proteomes" id="UP000642876">
    <property type="component" value="Unassembled WGS sequence"/>
</dbReference>
<protein>
    <submittedName>
        <fullName evidence="3">HNH endonuclease</fullName>
    </submittedName>
</protein>
<dbReference type="EMBL" id="JACMYE010000001">
    <property type="protein sequence ID" value="MBC3177753.1"/>
    <property type="molecule type" value="Genomic_DNA"/>
</dbReference>
<dbReference type="RefSeq" id="WP_171192943.1">
    <property type="nucleotide sequence ID" value="NZ_CP061032.1"/>
</dbReference>
<feature type="domain" description="HNH nuclease" evidence="1">
    <location>
        <begin position="255"/>
        <end position="307"/>
    </location>
</feature>